<dbReference type="PANTHER" id="PTHR43806">
    <property type="entry name" value="PEPTIDASE S8"/>
    <property type="match status" value="1"/>
</dbReference>
<keyword evidence="6" id="KW-0732">Signal</keyword>
<dbReference type="Pfam" id="PF00082">
    <property type="entry name" value="Peptidase_S8"/>
    <property type="match status" value="1"/>
</dbReference>
<keyword evidence="3 5" id="KW-0378">Hydrolase</keyword>
<feature type="chain" id="PRO_5012719709" description="Peptidase S8/S53 domain-containing protein" evidence="6">
    <location>
        <begin position="21"/>
        <end position="549"/>
    </location>
</feature>
<dbReference type="EMBL" id="NMPM01000020">
    <property type="protein sequence ID" value="PAV26641.1"/>
    <property type="molecule type" value="Genomic_DNA"/>
</dbReference>
<evidence type="ECO:0000313" key="8">
    <source>
        <dbReference type="EMBL" id="PAV26641.1"/>
    </source>
</evidence>
<feature type="active site" description="Charge relay system" evidence="5">
    <location>
        <position position="195"/>
    </location>
</feature>
<keyword evidence="2 5" id="KW-0645">Protease</keyword>
<evidence type="ECO:0000313" key="9">
    <source>
        <dbReference type="Proteomes" id="UP000218332"/>
    </source>
</evidence>
<feature type="signal peptide" evidence="6">
    <location>
        <begin position="1"/>
        <end position="20"/>
    </location>
</feature>
<sequence>MDIKFFALVVGLFCAGSATAEPAETIAYEVIGAVNGSMEQAVESVENSRGSHWESIRVPRGEVHETLHSLRNDPTIGEIERSVPVKAIEPVESKYVIPGASAQLIDGSEESTKYSDPYFDDQRIWKDTDQYKGGHAIEKAMDLFSGQETLDLGVLDGGFVETDDLAYAGGATLLNGQRDITFRENVIDPKCQYRHGTKVTHVAAAKKGNAYGIAGIANVNVYAARVVDCSGSGWSNEMADAIRWLSGDPVEGLPQRAEPVDVINVSLSGYTEECSSYLQSAIDTARQMGVVIVAAAGNQSQNTETRYPANCQGVITVGANNILDGEEAWFSNYGKEVDTYAAGVGVLTLSNPDKFVYANGTSFSSPIVAAQALLIKNIEPAADFARIQRLLHNSEKELLPGDRGGDVSDFGIFDSLAIARELVGSTYKAPPFVHALNHEERMGLSDAYNHPDIGLSSCDLYEVDTRKLDIARPNGYYYQVLEVPKSRAFTVTNGTLIAESRAPRVLVPRSLNPDQNDYGVAICDGNGTCTSEVPISLGSKMARTEEFCG</sequence>
<evidence type="ECO:0000256" key="4">
    <source>
        <dbReference type="ARBA" id="ARBA00022825"/>
    </source>
</evidence>
<feature type="domain" description="Peptidase S8/S53" evidence="7">
    <location>
        <begin position="153"/>
        <end position="397"/>
    </location>
</feature>
<evidence type="ECO:0000256" key="1">
    <source>
        <dbReference type="ARBA" id="ARBA00011073"/>
    </source>
</evidence>
<dbReference type="GO" id="GO:0004252">
    <property type="term" value="F:serine-type endopeptidase activity"/>
    <property type="evidence" value="ECO:0007669"/>
    <property type="project" value="UniProtKB-UniRule"/>
</dbReference>
<keyword evidence="9" id="KW-1185">Reference proteome</keyword>
<feature type="active site" description="Charge relay system" evidence="5">
    <location>
        <position position="156"/>
    </location>
</feature>
<evidence type="ECO:0000256" key="2">
    <source>
        <dbReference type="ARBA" id="ARBA00022670"/>
    </source>
</evidence>
<comment type="caution">
    <text evidence="8">The sequence shown here is derived from an EMBL/GenBank/DDBJ whole genome shotgun (WGS) entry which is preliminary data.</text>
</comment>
<evidence type="ECO:0000256" key="5">
    <source>
        <dbReference type="PROSITE-ProRule" id="PRU01240"/>
    </source>
</evidence>
<name>A0A2A2I3P9_9GAMM</name>
<dbReference type="Gene3D" id="3.40.50.200">
    <property type="entry name" value="Peptidase S8/S53 domain"/>
    <property type="match status" value="1"/>
</dbReference>
<dbReference type="PANTHER" id="PTHR43806:SF11">
    <property type="entry name" value="CEREVISIN-RELATED"/>
    <property type="match status" value="1"/>
</dbReference>
<keyword evidence="4 5" id="KW-0720">Serine protease</keyword>
<feature type="active site" description="Charge relay system" evidence="5">
    <location>
        <position position="362"/>
    </location>
</feature>
<proteinExistence type="inferred from homology"/>
<gene>
    <name evidence="8" type="ORF">CF392_05390</name>
</gene>
<organism evidence="8 9">
    <name type="scientific">Tamilnaduibacter salinus</name>
    <dbReference type="NCBI Taxonomy" id="1484056"/>
    <lineage>
        <taxon>Bacteria</taxon>
        <taxon>Pseudomonadati</taxon>
        <taxon>Pseudomonadota</taxon>
        <taxon>Gammaproteobacteria</taxon>
        <taxon>Pseudomonadales</taxon>
        <taxon>Marinobacteraceae</taxon>
        <taxon>Tamilnaduibacter</taxon>
    </lineage>
</organism>
<dbReference type="InterPro" id="IPR050131">
    <property type="entry name" value="Peptidase_S8_subtilisin-like"/>
</dbReference>
<dbReference type="RefSeq" id="WP_095610444.1">
    <property type="nucleotide sequence ID" value="NZ_NMPM01000020.1"/>
</dbReference>
<dbReference type="AlphaFoldDB" id="A0A2A2I3P9"/>
<accession>A0A2A2I3P9</accession>
<evidence type="ECO:0000259" key="7">
    <source>
        <dbReference type="Pfam" id="PF00082"/>
    </source>
</evidence>
<protein>
    <recommendedName>
        <fullName evidence="7">Peptidase S8/S53 domain-containing protein</fullName>
    </recommendedName>
</protein>
<comment type="similarity">
    <text evidence="1 5">Belongs to the peptidase S8 family.</text>
</comment>
<dbReference type="SUPFAM" id="SSF52743">
    <property type="entry name" value="Subtilisin-like"/>
    <property type="match status" value="1"/>
</dbReference>
<dbReference type="InterPro" id="IPR023828">
    <property type="entry name" value="Peptidase_S8_Ser-AS"/>
</dbReference>
<evidence type="ECO:0000256" key="6">
    <source>
        <dbReference type="SAM" id="SignalP"/>
    </source>
</evidence>
<dbReference type="InterPro" id="IPR000209">
    <property type="entry name" value="Peptidase_S8/S53_dom"/>
</dbReference>
<reference evidence="8 9" key="1">
    <citation type="submission" date="2017-07" db="EMBL/GenBank/DDBJ databases">
        <title>Tamlnaduibacter salinus (Mi-7) genome sequencing.</title>
        <authorList>
            <person name="Verma A."/>
            <person name="Krishnamurthi S."/>
        </authorList>
    </citation>
    <scope>NUCLEOTIDE SEQUENCE [LARGE SCALE GENOMIC DNA]</scope>
    <source>
        <strain evidence="8 9">Mi-7</strain>
    </source>
</reference>
<dbReference type="PROSITE" id="PS51892">
    <property type="entry name" value="SUBTILASE"/>
    <property type="match status" value="1"/>
</dbReference>
<dbReference type="GO" id="GO:0006508">
    <property type="term" value="P:proteolysis"/>
    <property type="evidence" value="ECO:0007669"/>
    <property type="project" value="UniProtKB-KW"/>
</dbReference>
<dbReference type="Proteomes" id="UP000218332">
    <property type="component" value="Unassembled WGS sequence"/>
</dbReference>
<dbReference type="InterPro" id="IPR036852">
    <property type="entry name" value="Peptidase_S8/S53_dom_sf"/>
</dbReference>
<dbReference type="PROSITE" id="PS00138">
    <property type="entry name" value="SUBTILASE_SER"/>
    <property type="match status" value="1"/>
</dbReference>
<evidence type="ECO:0000256" key="3">
    <source>
        <dbReference type="ARBA" id="ARBA00022801"/>
    </source>
</evidence>